<evidence type="ECO:0000256" key="4">
    <source>
        <dbReference type="ARBA" id="ARBA00022737"/>
    </source>
</evidence>
<dbReference type="GO" id="GO:0005634">
    <property type="term" value="C:nucleus"/>
    <property type="evidence" value="ECO:0007669"/>
    <property type="project" value="TreeGrafter"/>
</dbReference>
<dbReference type="InterPro" id="IPR015943">
    <property type="entry name" value="WD40/YVTN_repeat-like_dom_sf"/>
</dbReference>
<keyword evidence="6" id="KW-0238">DNA-binding</keyword>
<comment type="function">
    <text evidence="6">DNA-binding protein that binds to both single- and double-stranded DNA. Binds preferentially to UV-damaged DNA. May be involved in DNA-metabolic processes.</text>
</comment>
<dbReference type="Pfam" id="PF00400">
    <property type="entry name" value="WD40"/>
    <property type="match status" value="2"/>
</dbReference>
<dbReference type="SUPFAM" id="SSF50978">
    <property type="entry name" value="WD40 repeat-like"/>
    <property type="match status" value="1"/>
</dbReference>
<dbReference type="GO" id="GO:2000001">
    <property type="term" value="P:regulation of DNA damage checkpoint"/>
    <property type="evidence" value="ECO:0007669"/>
    <property type="project" value="TreeGrafter"/>
</dbReference>
<dbReference type="PROSITE" id="PS50294">
    <property type="entry name" value="WD_REPEATS_REGION"/>
    <property type="match status" value="1"/>
</dbReference>
<keyword evidence="4" id="KW-0677">Repeat</keyword>
<feature type="repeat" description="WD" evidence="5">
    <location>
        <begin position="199"/>
        <end position="241"/>
    </location>
</feature>
<evidence type="ECO:0000256" key="5">
    <source>
        <dbReference type="PROSITE-ProRule" id="PRU00221"/>
    </source>
</evidence>
<evidence type="ECO:0000256" key="6">
    <source>
        <dbReference type="RuleBase" id="RU365004"/>
    </source>
</evidence>
<dbReference type="Gene3D" id="2.130.10.10">
    <property type="entry name" value="YVTN repeat-like/Quinoprotein amine dehydrogenase"/>
    <property type="match status" value="1"/>
</dbReference>
<dbReference type="GO" id="GO:0003677">
    <property type="term" value="F:DNA binding"/>
    <property type="evidence" value="ECO:0007669"/>
    <property type="project" value="UniProtKB-UniRule"/>
</dbReference>
<keyword evidence="3 5" id="KW-0853">WD repeat</keyword>
<dbReference type="SMART" id="SM00320">
    <property type="entry name" value="WD40"/>
    <property type="match status" value="4"/>
</dbReference>
<dbReference type="GO" id="GO:0006974">
    <property type="term" value="P:DNA damage response"/>
    <property type="evidence" value="ECO:0007669"/>
    <property type="project" value="UniProtKB-KW"/>
</dbReference>
<dbReference type="EMBL" id="DF836422">
    <property type="protein sequence ID" value="GAN06716.1"/>
    <property type="molecule type" value="Genomic_DNA"/>
</dbReference>
<dbReference type="STRING" id="91626.A0A0C9M8Q5"/>
<evidence type="ECO:0000256" key="1">
    <source>
        <dbReference type="ARBA" id="ARBA00005434"/>
    </source>
</evidence>
<dbReference type="AlphaFoldDB" id="A0A0C9M8Q5"/>
<protein>
    <recommendedName>
        <fullName evidence="2 6">DNA damage-binding protein CMR1</fullName>
    </recommendedName>
</protein>
<dbReference type="OrthoDB" id="9890280at2759"/>
<keyword evidence="6" id="KW-0227">DNA damage</keyword>
<dbReference type="InterPro" id="IPR036322">
    <property type="entry name" value="WD40_repeat_dom_sf"/>
</dbReference>
<comment type="similarity">
    <text evidence="1 6">Belongs to the WD repeat DDB2/WDR76 family.</text>
</comment>
<reference evidence="8" key="1">
    <citation type="submission" date="2014-09" db="EMBL/GenBank/DDBJ databases">
        <title>Draft genome sequence of an oleaginous Mucoromycotina fungus Mucor ambiguus NBRC6742.</title>
        <authorList>
            <person name="Takeda I."/>
            <person name="Yamane N."/>
            <person name="Morita T."/>
            <person name="Tamano K."/>
            <person name="Machida M."/>
            <person name="Baker S."/>
            <person name="Koike H."/>
        </authorList>
    </citation>
    <scope>NUCLEOTIDE SEQUENCE</scope>
    <source>
        <strain evidence="8">NBRC 6742</strain>
    </source>
</reference>
<organism evidence="8">
    <name type="scientific">Mucor ambiguus</name>
    <dbReference type="NCBI Taxonomy" id="91626"/>
    <lineage>
        <taxon>Eukaryota</taxon>
        <taxon>Fungi</taxon>
        <taxon>Fungi incertae sedis</taxon>
        <taxon>Mucoromycota</taxon>
        <taxon>Mucoromycotina</taxon>
        <taxon>Mucoromycetes</taxon>
        <taxon>Mucorales</taxon>
        <taxon>Mucorineae</taxon>
        <taxon>Mucoraceae</taxon>
        <taxon>Mucor</taxon>
    </lineage>
</organism>
<dbReference type="PROSITE" id="PS50082">
    <property type="entry name" value="WD_REPEATS_2"/>
    <property type="match status" value="2"/>
</dbReference>
<dbReference type="PANTHER" id="PTHR14773">
    <property type="entry name" value="WD REPEAT-CONTAINING PROTEIN 76"/>
    <property type="match status" value="1"/>
</dbReference>
<feature type="repeat" description="WD" evidence="5">
    <location>
        <begin position="335"/>
        <end position="376"/>
    </location>
</feature>
<dbReference type="PANTHER" id="PTHR14773:SF0">
    <property type="entry name" value="WD REPEAT-CONTAINING PROTEIN 76"/>
    <property type="match status" value="1"/>
</dbReference>
<proteinExistence type="inferred from homology"/>
<evidence type="ECO:0000313" key="8">
    <source>
        <dbReference type="EMBL" id="GAN06716.1"/>
    </source>
</evidence>
<accession>A0A0C9M8Q5</accession>
<dbReference type="InterPro" id="IPR001680">
    <property type="entry name" value="WD40_rpt"/>
</dbReference>
<keyword evidence="9" id="KW-1185">Reference proteome</keyword>
<dbReference type="InterPro" id="IPR050853">
    <property type="entry name" value="WD_repeat_DNA-damage-binding"/>
</dbReference>
<feature type="region of interest" description="Disordered" evidence="7">
    <location>
        <begin position="35"/>
        <end position="56"/>
    </location>
</feature>
<sequence>MSNLSEYEKKRLENIKANEALLSGFDLPTLSVKKESTGKTLKKHTPRPTPKQPQVATRASARIRGKEPDLTDIDYVEPTYKRAKYENVEINDAMSEEDQKKFLGMLKETIEMPNTKPAVKKHHAPKENKSFESLEKAFGKLEIRHEWATVKVTPARITHCLFHPSSTNILAIATDTEGYIGFWDVNGKEKDDEPVTYKYRPHRRTISDVHFNPTDNTKLLSSSYDGFIRIFDLNTAEFDTLDLGSDQYPITGFDMTQDGHCAWFTTSDGELGFVDTRASGKDVVIHELKNKKVGSVHLNPMHQHLVALSSNDRTSTIWDLRMWNKRNAKVEPLQSIEHGYSVTSSYWSPHGDMLVTTAYDSFIRLFELDKDSKTVELKAAIPHNCKTGR</sequence>
<evidence type="ECO:0000256" key="7">
    <source>
        <dbReference type="SAM" id="MobiDB-lite"/>
    </source>
</evidence>
<evidence type="ECO:0000313" key="9">
    <source>
        <dbReference type="Proteomes" id="UP000053815"/>
    </source>
</evidence>
<gene>
    <name evidence="8" type="ORF">MAM1_0133d06204</name>
</gene>
<name>A0A0C9M8Q5_9FUNG</name>
<evidence type="ECO:0000256" key="2">
    <source>
        <dbReference type="ARBA" id="ARBA00021132"/>
    </source>
</evidence>
<dbReference type="Proteomes" id="UP000053815">
    <property type="component" value="Unassembled WGS sequence"/>
</dbReference>
<evidence type="ECO:0000256" key="3">
    <source>
        <dbReference type="ARBA" id="ARBA00022574"/>
    </source>
</evidence>